<gene>
    <name evidence="1" type="ORF">QJT80_08700</name>
</gene>
<reference evidence="1" key="1">
    <citation type="journal article" date="2023" name="Int. J. Mol. Sci.">
        <title>Metagenomics Revealed a New Genus 'Candidatus Thiocaldithrix dubininis' gen. nov., sp. nov. and a New Species 'Candidatus Thiothrix putei' sp. nov. in the Family Thiotrichaceae, Some Members of Which Have Traits of Both Na+- and H+-Motive Energetics.</title>
        <authorList>
            <person name="Ravin N.V."/>
            <person name="Muntyan M.S."/>
            <person name="Smolyakov D.D."/>
            <person name="Rudenko T.S."/>
            <person name="Beletsky A.V."/>
            <person name="Mardanov A.V."/>
            <person name="Grabovich M.Y."/>
        </authorList>
    </citation>
    <scope>NUCLEOTIDE SEQUENCE</scope>
    <source>
        <strain evidence="1">GKL-01</strain>
    </source>
</reference>
<dbReference type="AlphaFoldDB" id="A0AA95H1B2"/>
<accession>A0AA95H1B2</accession>
<dbReference type="KEGG" id="tdu:QJT80_08700"/>
<evidence type="ECO:0000313" key="1">
    <source>
        <dbReference type="EMBL" id="WGZ89587.1"/>
    </source>
</evidence>
<name>A0AA95H1B2_9GAMM</name>
<sequence>MFNLDKLNRVGVGHLPDHLGIVLTHAANGGVRAMLAKQPTEFPQVWDAPLRQPVTDKTLALFRYTQMILYPQA</sequence>
<dbReference type="Proteomes" id="UP001300672">
    <property type="component" value="Chromosome"/>
</dbReference>
<reference evidence="1" key="2">
    <citation type="submission" date="2023-04" db="EMBL/GenBank/DDBJ databases">
        <authorList>
            <person name="Beletskiy A.V."/>
            <person name="Mardanov A.V."/>
            <person name="Ravin N.V."/>
        </authorList>
    </citation>
    <scope>NUCLEOTIDE SEQUENCE</scope>
    <source>
        <strain evidence="1">GKL-01</strain>
    </source>
</reference>
<proteinExistence type="predicted"/>
<protein>
    <submittedName>
        <fullName evidence="1">Uncharacterized protein</fullName>
    </submittedName>
</protein>
<organism evidence="1">
    <name type="scientific">Candidatus Thiocaldithrix dubininis</name>
    <dbReference type="NCBI Taxonomy" id="3080823"/>
    <lineage>
        <taxon>Bacteria</taxon>
        <taxon>Pseudomonadati</taxon>
        <taxon>Pseudomonadota</taxon>
        <taxon>Gammaproteobacteria</taxon>
        <taxon>Thiotrichales</taxon>
        <taxon>Thiotrichaceae</taxon>
        <taxon>Candidatus Thiocaldithrix</taxon>
    </lineage>
</organism>
<dbReference type="EMBL" id="CP124755">
    <property type="protein sequence ID" value="WGZ89587.1"/>
    <property type="molecule type" value="Genomic_DNA"/>
</dbReference>